<accession>I4EEC7</accession>
<proteinExistence type="predicted"/>
<reference evidence="1 2" key="1">
    <citation type="journal article" date="2012" name="ISME J.">
        <title>Nitrification expanded: discovery, physiology and genomics of a nitrite-oxidizing bacterium from the phylum Chloroflexi.</title>
        <authorList>
            <person name="Sorokin D.Y."/>
            <person name="Lucker S."/>
            <person name="Vejmelkova D."/>
            <person name="Kostrikina N.A."/>
            <person name="Kleerebezem R."/>
            <person name="Rijpstra W.I."/>
            <person name="Damste J.S."/>
            <person name="Le Paslier D."/>
            <person name="Muyzer G."/>
            <person name="Wagner M."/>
            <person name="van Loosdrecht M.C."/>
            <person name="Daims H."/>
        </authorList>
    </citation>
    <scope>NUCLEOTIDE SEQUENCE [LARGE SCALE GENOMIC DNA]</scope>
    <source>
        <strain evidence="2">none</strain>
    </source>
</reference>
<comment type="caution">
    <text evidence="1">The sequence shown here is derived from an EMBL/GenBank/DDBJ whole genome shotgun (WGS) entry which is preliminary data.</text>
</comment>
<dbReference type="Proteomes" id="UP000004221">
    <property type="component" value="Unassembled WGS sequence"/>
</dbReference>
<dbReference type="AlphaFoldDB" id="I4EEC7"/>
<organism evidence="1 2">
    <name type="scientific">Nitrolancea hollandica Lb</name>
    <dbReference type="NCBI Taxonomy" id="1129897"/>
    <lineage>
        <taxon>Bacteria</taxon>
        <taxon>Pseudomonadati</taxon>
        <taxon>Thermomicrobiota</taxon>
        <taxon>Thermomicrobia</taxon>
        <taxon>Sphaerobacterales</taxon>
        <taxon>Sphaerobacterineae</taxon>
        <taxon>Sphaerobacteraceae</taxon>
        <taxon>Nitrolancea</taxon>
    </lineage>
</organism>
<gene>
    <name evidence="1" type="ORF">NITHO_1780005</name>
</gene>
<keyword evidence="2" id="KW-1185">Reference proteome</keyword>
<name>I4EEC7_9BACT</name>
<evidence type="ECO:0000313" key="2">
    <source>
        <dbReference type="Proteomes" id="UP000004221"/>
    </source>
</evidence>
<dbReference type="EMBL" id="CAGS01000088">
    <property type="protein sequence ID" value="CCF83039.1"/>
    <property type="molecule type" value="Genomic_DNA"/>
</dbReference>
<evidence type="ECO:0000313" key="1">
    <source>
        <dbReference type="EMBL" id="CCF83039.1"/>
    </source>
</evidence>
<sequence>MVMADRPSDPRGNVAAVVRAAEELLREYRPAEEVQTTKLERLAGYFLDLTPLIPYRWYRHGKEAERAIARLEQLLGYIESGGRVGQQWREQARNCALALLDLYYHDAVAHLTRVASKDHSLRLKRFDEQCVISGGWEAKSLASEKMPIPSPVIDRTLLLVSIMDKLNITPTGWSVAHAPAAQNGTQSALLLELNTEIVEVARWKR</sequence>
<protein>
    <submittedName>
        <fullName evidence="1">Uncharacterized protein</fullName>
    </submittedName>
</protein>